<comment type="caution">
    <text evidence="1">The sequence shown here is derived from an EMBL/GenBank/DDBJ whole genome shotgun (WGS) entry which is preliminary data.</text>
</comment>
<name>A0A0F9SN55_9ZZZZ</name>
<accession>A0A0F9SN55</accession>
<evidence type="ECO:0000313" key="1">
    <source>
        <dbReference type="EMBL" id="KKN38316.1"/>
    </source>
</evidence>
<organism evidence="1">
    <name type="scientific">marine sediment metagenome</name>
    <dbReference type="NCBI Taxonomy" id="412755"/>
    <lineage>
        <taxon>unclassified sequences</taxon>
        <taxon>metagenomes</taxon>
        <taxon>ecological metagenomes</taxon>
    </lineage>
</organism>
<dbReference type="AlphaFoldDB" id="A0A0F9SN55"/>
<sequence>MAGYSVAGVNAMTADAQRDRDMIDAIRQMLGFSPLYNDSCHEGRTDAGAMETSSGWLVSNGRTGTGIDAGTVDG</sequence>
<proteinExistence type="predicted"/>
<protein>
    <submittedName>
        <fullName evidence="1">Uncharacterized protein</fullName>
    </submittedName>
</protein>
<dbReference type="EMBL" id="LAZR01001838">
    <property type="protein sequence ID" value="KKN38316.1"/>
    <property type="molecule type" value="Genomic_DNA"/>
</dbReference>
<reference evidence="1" key="1">
    <citation type="journal article" date="2015" name="Nature">
        <title>Complex archaea that bridge the gap between prokaryotes and eukaryotes.</title>
        <authorList>
            <person name="Spang A."/>
            <person name="Saw J.H."/>
            <person name="Jorgensen S.L."/>
            <person name="Zaremba-Niedzwiedzka K."/>
            <person name="Martijn J."/>
            <person name="Lind A.E."/>
            <person name="van Eijk R."/>
            <person name="Schleper C."/>
            <person name="Guy L."/>
            <person name="Ettema T.J."/>
        </authorList>
    </citation>
    <scope>NUCLEOTIDE SEQUENCE</scope>
</reference>
<gene>
    <name evidence="1" type="ORF">LCGC14_0754610</name>
</gene>